<name>A0ABZ0PJK7_9PROT</name>
<gene>
    <name evidence="2" type="ORF">R9Z33_03310</name>
</gene>
<reference evidence="2 3" key="1">
    <citation type="submission" date="2023-11" db="EMBL/GenBank/DDBJ databases">
        <title>Arctic aerobic anoxygenic photoheterotroph Sediminicoccus rosea KRV36 adapts its photosynthesis to long days of polar summer.</title>
        <authorList>
            <person name="Tomasch J."/>
            <person name="Kopejtka K."/>
            <person name="Bily T."/>
            <person name="Gardiner A.T."/>
            <person name="Gardian Z."/>
            <person name="Shivaramu S."/>
            <person name="Koblizek M."/>
            <person name="Engelhardt F."/>
            <person name="Kaftan D."/>
        </authorList>
    </citation>
    <scope>NUCLEOTIDE SEQUENCE [LARGE SCALE GENOMIC DNA]</scope>
    <source>
        <strain evidence="2 3">R-30</strain>
    </source>
</reference>
<feature type="chain" id="PRO_5046488335" evidence="1">
    <location>
        <begin position="24"/>
        <end position="105"/>
    </location>
</feature>
<dbReference type="EMBL" id="CP137852">
    <property type="protein sequence ID" value="WPB85909.1"/>
    <property type="molecule type" value="Genomic_DNA"/>
</dbReference>
<keyword evidence="1" id="KW-0732">Signal</keyword>
<evidence type="ECO:0000256" key="1">
    <source>
        <dbReference type="SAM" id="SignalP"/>
    </source>
</evidence>
<evidence type="ECO:0000313" key="3">
    <source>
        <dbReference type="Proteomes" id="UP001305521"/>
    </source>
</evidence>
<accession>A0ABZ0PJK7</accession>
<organism evidence="2 3">
    <name type="scientific">Sediminicoccus rosea</name>
    <dbReference type="NCBI Taxonomy" id="1225128"/>
    <lineage>
        <taxon>Bacteria</taxon>
        <taxon>Pseudomonadati</taxon>
        <taxon>Pseudomonadota</taxon>
        <taxon>Alphaproteobacteria</taxon>
        <taxon>Acetobacterales</taxon>
        <taxon>Roseomonadaceae</taxon>
        <taxon>Sediminicoccus</taxon>
    </lineage>
</organism>
<keyword evidence="3" id="KW-1185">Reference proteome</keyword>
<feature type="signal peptide" evidence="1">
    <location>
        <begin position="1"/>
        <end position="23"/>
    </location>
</feature>
<sequence length="105" mass="11004">MKTSLNAILSAVLLAALATPAFAQDSYPRIVGSADDYRVDYGSGPVNNVLGGGGVRITVEEEGRLSVTHDNAGFAQTRKDGRVPVMLGGEDDRTVTWVMPASPQG</sequence>
<dbReference type="RefSeq" id="WP_318649887.1">
    <property type="nucleotide sequence ID" value="NZ_CP137852.1"/>
</dbReference>
<dbReference type="Proteomes" id="UP001305521">
    <property type="component" value="Chromosome"/>
</dbReference>
<proteinExistence type="predicted"/>
<protein>
    <submittedName>
        <fullName evidence="2">Uncharacterized protein</fullName>
    </submittedName>
</protein>
<evidence type="ECO:0000313" key="2">
    <source>
        <dbReference type="EMBL" id="WPB85909.1"/>
    </source>
</evidence>